<evidence type="ECO:0000313" key="2">
    <source>
        <dbReference type="Proteomes" id="UP000267821"/>
    </source>
</evidence>
<dbReference type="InParanoid" id="A0A3N4LVK3"/>
<gene>
    <name evidence="1" type="ORF">L211DRAFT_661123</name>
</gene>
<organism evidence="1 2">
    <name type="scientific">Terfezia boudieri ATCC MYA-4762</name>
    <dbReference type="NCBI Taxonomy" id="1051890"/>
    <lineage>
        <taxon>Eukaryota</taxon>
        <taxon>Fungi</taxon>
        <taxon>Dikarya</taxon>
        <taxon>Ascomycota</taxon>
        <taxon>Pezizomycotina</taxon>
        <taxon>Pezizomycetes</taxon>
        <taxon>Pezizales</taxon>
        <taxon>Pezizaceae</taxon>
        <taxon>Terfezia</taxon>
    </lineage>
</organism>
<protein>
    <submittedName>
        <fullName evidence="1">Uncharacterized protein</fullName>
    </submittedName>
</protein>
<reference evidence="1 2" key="1">
    <citation type="journal article" date="2018" name="Nat. Ecol. Evol.">
        <title>Pezizomycetes genomes reveal the molecular basis of ectomycorrhizal truffle lifestyle.</title>
        <authorList>
            <person name="Murat C."/>
            <person name="Payen T."/>
            <person name="Noel B."/>
            <person name="Kuo A."/>
            <person name="Morin E."/>
            <person name="Chen J."/>
            <person name="Kohler A."/>
            <person name="Krizsan K."/>
            <person name="Balestrini R."/>
            <person name="Da Silva C."/>
            <person name="Montanini B."/>
            <person name="Hainaut M."/>
            <person name="Levati E."/>
            <person name="Barry K.W."/>
            <person name="Belfiori B."/>
            <person name="Cichocki N."/>
            <person name="Clum A."/>
            <person name="Dockter R.B."/>
            <person name="Fauchery L."/>
            <person name="Guy J."/>
            <person name="Iotti M."/>
            <person name="Le Tacon F."/>
            <person name="Lindquist E.A."/>
            <person name="Lipzen A."/>
            <person name="Malagnac F."/>
            <person name="Mello A."/>
            <person name="Molinier V."/>
            <person name="Miyauchi S."/>
            <person name="Poulain J."/>
            <person name="Riccioni C."/>
            <person name="Rubini A."/>
            <person name="Sitrit Y."/>
            <person name="Splivallo R."/>
            <person name="Traeger S."/>
            <person name="Wang M."/>
            <person name="Zifcakova L."/>
            <person name="Wipf D."/>
            <person name="Zambonelli A."/>
            <person name="Paolocci F."/>
            <person name="Nowrousian M."/>
            <person name="Ottonello S."/>
            <person name="Baldrian P."/>
            <person name="Spatafora J.W."/>
            <person name="Henrissat B."/>
            <person name="Nagy L.G."/>
            <person name="Aury J.M."/>
            <person name="Wincker P."/>
            <person name="Grigoriev I.V."/>
            <person name="Bonfante P."/>
            <person name="Martin F.M."/>
        </authorList>
    </citation>
    <scope>NUCLEOTIDE SEQUENCE [LARGE SCALE GENOMIC DNA]</scope>
    <source>
        <strain evidence="1 2">ATCC MYA-4762</strain>
    </source>
</reference>
<accession>A0A3N4LVK3</accession>
<dbReference type="EMBL" id="ML121533">
    <property type="protein sequence ID" value="RPB26907.1"/>
    <property type="molecule type" value="Genomic_DNA"/>
</dbReference>
<name>A0A3N4LVK3_9PEZI</name>
<sequence length="232" mass="26994">MISQSTSKAELSNIGALPREIQFSILDLLIQQYHDAGREGYQYAKGVLTLLLVCQTWYSYGSRKFYNRVYFGRAFQYFKFAKHLQSKNGAGIRKLVKEVVFELYERHGSQEVLESYVIQEIFKLCRRIRTVDLRCKWVKVPLGTAWNTKLAEAMKVYADPVRFIYNHPKTSSFIYVQALLRTNVLSFMKNLQRVDLYVDPNPVRLAQTLSQLAVVHMTVRVYLQTDDDGDVE</sequence>
<evidence type="ECO:0000313" key="1">
    <source>
        <dbReference type="EMBL" id="RPB26907.1"/>
    </source>
</evidence>
<dbReference type="OrthoDB" id="10314934at2759"/>
<dbReference type="AlphaFoldDB" id="A0A3N4LVK3"/>
<keyword evidence="2" id="KW-1185">Reference proteome</keyword>
<dbReference type="Proteomes" id="UP000267821">
    <property type="component" value="Unassembled WGS sequence"/>
</dbReference>
<proteinExistence type="predicted"/>